<dbReference type="EMBL" id="JAUQSX010000015">
    <property type="protein sequence ID" value="MDO7849181.1"/>
    <property type="molecule type" value="Genomic_DNA"/>
</dbReference>
<keyword evidence="2" id="KW-1133">Transmembrane helix</keyword>
<dbReference type="SUPFAM" id="SSF110997">
    <property type="entry name" value="Sporulation related repeat"/>
    <property type="match status" value="1"/>
</dbReference>
<feature type="domain" description="SPOR" evidence="3">
    <location>
        <begin position="342"/>
        <end position="420"/>
    </location>
</feature>
<organism evidence="4 5">
    <name type="scientific">Hymenobacter mellowenesis</name>
    <dbReference type="NCBI Taxonomy" id="3063995"/>
    <lineage>
        <taxon>Bacteria</taxon>
        <taxon>Pseudomonadati</taxon>
        <taxon>Bacteroidota</taxon>
        <taxon>Cytophagia</taxon>
        <taxon>Cytophagales</taxon>
        <taxon>Hymenobacteraceae</taxon>
        <taxon>Hymenobacter</taxon>
    </lineage>
</organism>
<gene>
    <name evidence="4" type="ORF">Q5H92_22650</name>
</gene>
<name>A0ABT9AH63_9BACT</name>
<evidence type="ECO:0000313" key="5">
    <source>
        <dbReference type="Proteomes" id="UP001167796"/>
    </source>
</evidence>
<dbReference type="RefSeq" id="WP_305013849.1">
    <property type="nucleotide sequence ID" value="NZ_JAUQSX010000015.1"/>
</dbReference>
<evidence type="ECO:0000256" key="1">
    <source>
        <dbReference type="SAM" id="MobiDB-lite"/>
    </source>
</evidence>
<reference evidence="4" key="1">
    <citation type="submission" date="2023-07" db="EMBL/GenBank/DDBJ databases">
        <authorList>
            <person name="Kim M.K."/>
        </authorList>
    </citation>
    <scope>NUCLEOTIDE SEQUENCE</scope>
    <source>
        <strain evidence="4">M29</strain>
    </source>
</reference>
<evidence type="ECO:0000313" key="4">
    <source>
        <dbReference type="EMBL" id="MDO7849181.1"/>
    </source>
</evidence>
<dbReference type="Pfam" id="PF05036">
    <property type="entry name" value="SPOR"/>
    <property type="match status" value="1"/>
</dbReference>
<feature type="compositionally biased region" description="Low complexity" evidence="1">
    <location>
        <begin position="240"/>
        <end position="256"/>
    </location>
</feature>
<feature type="region of interest" description="Disordered" evidence="1">
    <location>
        <begin position="226"/>
        <end position="256"/>
    </location>
</feature>
<keyword evidence="2" id="KW-0812">Transmembrane</keyword>
<evidence type="ECO:0000259" key="3">
    <source>
        <dbReference type="PROSITE" id="PS51724"/>
    </source>
</evidence>
<dbReference type="Pfam" id="PF18175">
    <property type="entry name" value="HU-CCDC81_bac_2"/>
    <property type="match status" value="1"/>
</dbReference>
<keyword evidence="5" id="KW-1185">Reference proteome</keyword>
<proteinExistence type="predicted"/>
<dbReference type="InterPro" id="IPR040495">
    <property type="entry name" value="HU-CCDC81_bac_1"/>
</dbReference>
<feature type="transmembrane region" description="Helical" evidence="2">
    <location>
        <begin position="162"/>
        <end position="185"/>
    </location>
</feature>
<evidence type="ECO:0000256" key="2">
    <source>
        <dbReference type="SAM" id="Phobius"/>
    </source>
</evidence>
<dbReference type="InterPro" id="IPR041268">
    <property type="entry name" value="HU-CCDC81_bac_2"/>
</dbReference>
<accession>A0ABT9AH63</accession>
<dbReference type="PROSITE" id="PS51724">
    <property type="entry name" value="SPOR"/>
    <property type="match status" value="1"/>
</dbReference>
<sequence length="420" mass="44150">MHLADHIRPLLRDHDCVIIPDFGGLVADASSARAQPGRQSLSPPSKLVAFNQALTRNDGLLVDALSQHLGLPIAQAREAVRAAVANLQQELDDTNRTELPGIGVFRRAAGRGLAFEYTGTDNLLASAFGLPELVARPVRAANTRPKQPQPALRGAGARRTRLARLLPGGIIAIAASLLILANYQLLQNKGYLASRWQGQLPKVEWAQSATAPASYLTEPQQATLGQHNFGDNALASEGMTPVETTPATTPSATAAPEATLPEVPVAAVPKTNIAATTAPATAEATVAAKAETPAKVEPTKPTATPAVANTPALTSASATPPPVAAVTPVAKAPAAPVSTTIKTRTGRYYVIAGAYGSLANAEKGRKVLARTGHKTRIILPYPGSRYFRLTAGDYSDLASAQREAQRLRISTRCDYNTLKF</sequence>
<dbReference type="InterPro" id="IPR007730">
    <property type="entry name" value="SPOR-like_dom"/>
</dbReference>
<keyword evidence="2" id="KW-0472">Membrane</keyword>
<dbReference type="Gene3D" id="3.30.70.1070">
    <property type="entry name" value="Sporulation related repeat"/>
    <property type="match status" value="1"/>
</dbReference>
<protein>
    <submittedName>
        <fullName evidence="4">SPOR domain-containing protein</fullName>
    </submittedName>
</protein>
<dbReference type="InterPro" id="IPR036680">
    <property type="entry name" value="SPOR-like_sf"/>
</dbReference>
<dbReference type="Pfam" id="PF18174">
    <property type="entry name" value="HU-CCDC81_bac_1"/>
    <property type="match status" value="1"/>
</dbReference>
<comment type="caution">
    <text evidence="4">The sequence shown here is derived from an EMBL/GenBank/DDBJ whole genome shotgun (WGS) entry which is preliminary data.</text>
</comment>
<dbReference type="Proteomes" id="UP001167796">
    <property type="component" value="Unassembled WGS sequence"/>
</dbReference>